<dbReference type="InterPro" id="IPR013498">
    <property type="entry name" value="Topo_IA_Znf"/>
</dbReference>
<feature type="region of interest" description="Interaction with DNA" evidence="10">
    <location>
        <begin position="200"/>
        <end position="205"/>
    </location>
</feature>
<dbReference type="Gene3D" id="1.10.290.10">
    <property type="entry name" value="Topoisomerase I, domain 4"/>
    <property type="match status" value="1"/>
</dbReference>
<keyword evidence="4" id="KW-0863">Zinc-finger</keyword>
<dbReference type="InterPro" id="IPR013824">
    <property type="entry name" value="Topo_IA_cen_sub1"/>
</dbReference>
<dbReference type="Gene3D" id="3.40.50.140">
    <property type="match status" value="1"/>
</dbReference>
<dbReference type="SMART" id="SM00436">
    <property type="entry name" value="TOP1Bc"/>
    <property type="match status" value="1"/>
</dbReference>
<dbReference type="InterPro" id="IPR003602">
    <property type="entry name" value="Topo_IA_DNA-bd_dom"/>
</dbReference>
<gene>
    <name evidence="10 13" type="primary">topA</name>
    <name evidence="13" type="ORF">H1011_01595</name>
</gene>
<evidence type="ECO:0000256" key="1">
    <source>
        <dbReference type="ARBA" id="ARBA00000213"/>
    </source>
</evidence>
<evidence type="ECO:0000256" key="8">
    <source>
        <dbReference type="ARBA" id="ARBA00023125"/>
    </source>
</evidence>
<comment type="function">
    <text evidence="10">Releases the supercoiling and torsional tension of DNA, which is introduced during the DNA replication and transcription, by transiently cleaving and rejoining one strand of the DNA duplex. Introduces a single-strand break via transesterification at a target site in duplex DNA. The scissile phosphodiester is attacked by the catalytic tyrosine of the enzyme, resulting in the formation of a DNA-(5'-phosphotyrosyl)-enzyme intermediate and the expulsion of a 3'-OH DNA strand. The free DNA strand then undergoes passage around the unbroken strand, thus removing DNA supercoils. Finally, in the religation step, the DNA 3'-OH attacks the covalent intermediate to expel the active-site tyrosine and restore the DNA phosphodiester backbone.</text>
</comment>
<dbReference type="PANTHER" id="PTHR11390">
    <property type="entry name" value="PROKARYOTIC DNA TOPOISOMERASE"/>
    <property type="match status" value="1"/>
</dbReference>
<evidence type="ECO:0000256" key="10">
    <source>
        <dbReference type="HAMAP-Rule" id="MF_00952"/>
    </source>
</evidence>
<evidence type="ECO:0000256" key="3">
    <source>
        <dbReference type="ARBA" id="ARBA00022723"/>
    </source>
</evidence>
<dbReference type="PROSITE" id="PS00396">
    <property type="entry name" value="TOPO_IA_1"/>
    <property type="match status" value="1"/>
</dbReference>
<dbReference type="GO" id="GO:0005694">
    <property type="term" value="C:chromosome"/>
    <property type="evidence" value="ECO:0007669"/>
    <property type="project" value="InterPro"/>
</dbReference>
<dbReference type="NCBIfam" id="TIGR01057">
    <property type="entry name" value="topA_arch"/>
    <property type="match status" value="1"/>
</dbReference>
<dbReference type="SMART" id="SM00493">
    <property type="entry name" value="TOPRIM"/>
    <property type="match status" value="1"/>
</dbReference>
<dbReference type="EC" id="5.6.2.1" evidence="10"/>
<dbReference type="Gene3D" id="2.70.20.10">
    <property type="entry name" value="Topoisomerase I, domain 3"/>
    <property type="match status" value="1"/>
</dbReference>
<dbReference type="InterPro" id="IPR013497">
    <property type="entry name" value="Topo_IA_cen"/>
</dbReference>
<dbReference type="InterPro" id="IPR023405">
    <property type="entry name" value="Topo_IA_core_domain"/>
</dbReference>
<keyword evidence="5" id="KW-0862">Zinc</keyword>
<evidence type="ECO:0000256" key="2">
    <source>
        <dbReference type="ARBA" id="ARBA00009446"/>
    </source>
</evidence>
<dbReference type="AlphaFoldDB" id="A0A832V1V8"/>
<dbReference type="Pfam" id="PF01131">
    <property type="entry name" value="Topoisom_bac"/>
    <property type="match status" value="1"/>
</dbReference>
<comment type="caution">
    <text evidence="13">The sequence shown here is derived from an EMBL/GenBank/DDBJ whole genome shotgun (WGS) entry which is preliminary data.</text>
</comment>
<comment type="subunit">
    <text evidence="10">Monomer.</text>
</comment>
<feature type="domain" description="Toprim" evidence="11">
    <location>
        <begin position="5"/>
        <end position="142"/>
    </location>
</feature>
<feature type="domain" description="Topo IA-type catalytic" evidence="12">
    <location>
        <begin position="160"/>
        <end position="572"/>
    </location>
</feature>
<name>A0A832V1V8_9ARCH</name>
<evidence type="ECO:0000256" key="9">
    <source>
        <dbReference type="ARBA" id="ARBA00023235"/>
    </source>
</evidence>
<keyword evidence="14" id="KW-1185">Reference proteome</keyword>
<dbReference type="Proteomes" id="UP000604391">
    <property type="component" value="Unassembled WGS sequence"/>
</dbReference>
<dbReference type="CDD" id="cd00186">
    <property type="entry name" value="TOP1Ac"/>
    <property type="match status" value="1"/>
</dbReference>
<dbReference type="InterPro" id="IPR013826">
    <property type="entry name" value="Topo_IA_cen_sub3"/>
</dbReference>
<feature type="site" description="Interaction with DNA" evidence="10">
    <location>
        <position position="506"/>
    </location>
</feature>
<keyword evidence="7 10" id="KW-0799">Topoisomerase</keyword>
<evidence type="ECO:0000313" key="13">
    <source>
        <dbReference type="EMBL" id="HIJ99501.1"/>
    </source>
</evidence>
<keyword evidence="3" id="KW-0479">Metal-binding</keyword>
<feature type="site" description="Interaction with DNA" evidence="10">
    <location>
        <position position="174"/>
    </location>
</feature>
<dbReference type="InterPro" id="IPR028612">
    <property type="entry name" value="Topoisom_1_IA"/>
</dbReference>
<dbReference type="InterPro" id="IPR000380">
    <property type="entry name" value="Topo_IA"/>
</dbReference>
<feature type="site" description="Interaction with DNA" evidence="10">
    <location>
        <position position="170"/>
    </location>
</feature>
<dbReference type="SUPFAM" id="SSF56712">
    <property type="entry name" value="Prokaryotic type I DNA topoisomerase"/>
    <property type="match status" value="1"/>
</dbReference>
<dbReference type="Pfam" id="PF01396">
    <property type="entry name" value="Zn_ribbon_Top1"/>
    <property type="match status" value="1"/>
</dbReference>
<feature type="site" description="Interaction with DNA" evidence="10">
    <location>
        <position position="320"/>
    </location>
</feature>
<dbReference type="InterPro" id="IPR005739">
    <property type="entry name" value="TopoI_arch"/>
</dbReference>
<dbReference type="PROSITE" id="PS50880">
    <property type="entry name" value="TOPRIM"/>
    <property type="match status" value="1"/>
</dbReference>
<dbReference type="Gene3D" id="1.10.460.10">
    <property type="entry name" value="Topoisomerase I, domain 2"/>
    <property type="match status" value="1"/>
</dbReference>
<dbReference type="GO" id="GO:0006265">
    <property type="term" value="P:DNA topological change"/>
    <property type="evidence" value="ECO:0007669"/>
    <property type="project" value="UniProtKB-UniRule"/>
</dbReference>
<evidence type="ECO:0000259" key="11">
    <source>
        <dbReference type="PROSITE" id="PS50880"/>
    </source>
</evidence>
<reference evidence="13 14" key="1">
    <citation type="journal article" name="Nat. Commun.">
        <title>Undinarchaeota illuminate DPANN phylogeny and the impact of gene transfer on archaeal evolution.</title>
        <authorList>
            <person name="Dombrowski N."/>
            <person name="Williams T.A."/>
            <person name="Sun J."/>
            <person name="Woodcroft B.J."/>
            <person name="Lee J.H."/>
            <person name="Minh B.Q."/>
            <person name="Rinke C."/>
            <person name="Spang A."/>
        </authorList>
    </citation>
    <scope>NUCLEOTIDE SEQUENCE [LARGE SCALE GENOMIC DNA]</scope>
    <source>
        <strain evidence="13">MAG_bin17</strain>
    </source>
</reference>
<dbReference type="InterPro" id="IPR003601">
    <property type="entry name" value="Topo_IA_2"/>
</dbReference>
<evidence type="ECO:0000256" key="7">
    <source>
        <dbReference type="ARBA" id="ARBA00023029"/>
    </source>
</evidence>
<feature type="active site" description="O-(5'-phospho-DNA)-tyrosine intermediate" evidence="10">
    <location>
        <position position="318"/>
    </location>
</feature>
<keyword evidence="6" id="KW-0460">Magnesium</keyword>
<dbReference type="HAMAP" id="MF_00952">
    <property type="entry name" value="Topoisom_1_prok"/>
    <property type="match status" value="1"/>
</dbReference>
<dbReference type="PRINTS" id="PR00417">
    <property type="entry name" value="PRTPISMRASEI"/>
</dbReference>
<feature type="site" description="Interaction with DNA" evidence="10">
    <location>
        <position position="56"/>
    </location>
</feature>
<evidence type="ECO:0000259" key="12">
    <source>
        <dbReference type="PROSITE" id="PS52039"/>
    </source>
</evidence>
<dbReference type="GO" id="GO:0006310">
    <property type="term" value="P:DNA recombination"/>
    <property type="evidence" value="ECO:0007669"/>
    <property type="project" value="TreeGrafter"/>
</dbReference>
<proteinExistence type="inferred from homology"/>
<keyword evidence="8 10" id="KW-0238">DNA-binding</keyword>
<dbReference type="GO" id="GO:0008270">
    <property type="term" value="F:zinc ion binding"/>
    <property type="evidence" value="ECO:0007669"/>
    <property type="project" value="UniProtKB-KW"/>
</dbReference>
<comment type="caution">
    <text evidence="10">Lacks conserved residue(s) required for the propagation of feature annotation.</text>
</comment>
<dbReference type="GO" id="GO:0003917">
    <property type="term" value="F:DNA topoisomerase type I (single strand cut, ATP-independent) activity"/>
    <property type="evidence" value="ECO:0007669"/>
    <property type="project" value="UniProtKB-UniRule"/>
</dbReference>
<sequence>MEKGYTLVVTEKPKVSQRIAEFLSGGTAVEKKAGKAKYYVFTKDGKDIIVAPAVGHLYTLRPKEGQRGYPIFEIEWVPSHGVSKSSAFSKPYLASLKKLAKNASKFINACDYDIEGSLIGYNIIHELGKKKAIENTHRMKFSALTETEIEKAYQNQHELDTEMVEAGITRHFLDWYWGINTSRALSAAYSKAVGGYRPISAGRVQSPTLKVLSDREKEIAVFVPEAYWEISAVLENGLKIMHREERFFDKEKASETYEKFNEKPAIVEKIEKRTIKEEAPAPFNLSTLQSESYRAFKYSPKKTQKFSQSLYDQGLISYPRTSSQKLPAGIEPKAMVEALRKISAYKKIAEELLKKPDLKANEGKKTDPAHPCIYPTGEVPKKLNDEELRIFDLIARRFLASFGETATRQSQTVSFSIASEPFFARGAITLDKQWIGIYGKYYSKKEEELPSFEEASEEEVEKLSKTAKKTKPPARYSQATIVKKMETIGIGTKATRASILQTLYDRKYIHNQKIEVTDLGLTVVSVLSEHAPELTSEELTRKFEVYVESIKAGEGNREEVLEEARETLKTVILRFKEHITEIGEELAEKYVKTLKEQRTISVCKLCKNDLIIRRSRASGKQFIGCSGYPDCTNSYPLPQGALIVVMKKECEHDGLPMIEVVRKGKRKFSMCIDPACKSKEDWGKDKKKAKKDA</sequence>
<dbReference type="Pfam" id="PF01751">
    <property type="entry name" value="Toprim"/>
    <property type="match status" value="1"/>
</dbReference>
<dbReference type="PROSITE" id="PS52039">
    <property type="entry name" value="TOPO_IA_2"/>
    <property type="match status" value="1"/>
</dbReference>
<protein>
    <recommendedName>
        <fullName evidence="10">DNA topoisomerase 1</fullName>
        <ecNumber evidence="10">5.6.2.1</ecNumber>
    </recommendedName>
    <alternativeName>
        <fullName evidence="10">DNA topoisomerase I</fullName>
    </alternativeName>
</protein>
<evidence type="ECO:0000256" key="6">
    <source>
        <dbReference type="ARBA" id="ARBA00022842"/>
    </source>
</evidence>
<evidence type="ECO:0000256" key="5">
    <source>
        <dbReference type="ARBA" id="ARBA00022833"/>
    </source>
</evidence>
<organism evidence="13 14">
    <name type="scientific">Candidatus Undinarchaeum marinum</name>
    <dbReference type="NCBI Taxonomy" id="2756141"/>
    <lineage>
        <taxon>Archaea</taxon>
        <taxon>Candidatus Undinarchaeota</taxon>
        <taxon>Candidatus Undinarchaeia</taxon>
        <taxon>Candidatus Undinarchaeales</taxon>
        <taxon>Candidatus Undinarchaeaceae</taxon>
        <taxon>Candidatus Undinarchaeum</taxon>
    </lineage>
</organism>
<dbReference type="PANTHER" id="PTHR11390:SF26">
    <property type="entry name" value="DNA TOPOISOMERASE 1"/>
    <property type="match status" value="1"/>
</dbReference>
<dbReference type="InterPro" id="IPR023406">
    <property type="entry name" value="Topo_IA_AS"/>
</dbReference>
<dbReference type="Gene3D" id="3.30.65.10">
    <property type="entry name" value="Bacterial Topoisomerase I, domain 1"/>
    <property type="match status" value="1"/>
</dbReference>
<dbReference type="EMBL" id="DVAD01000009">
    <property type="protein sequence ID" value="HIJ99501.1"/>
    <property type="molecule type" value="Genomic_DNA"/>
</dbReference>
<dbReference type="InterPro" id="IPR006171">
    <property type="entry name" value="TOPRIM_dom"/>
</dbReference>
<dbReference type="SMART" id="SM00437">
    <property type="entry name" value="TOP1Ac"/>
    <property type="match status" value="1"/>
</dbReference>
<comment type="catalytic activity">
    <reaction evidence="1 10">
        <text>ATP-independent breakage of single-stranded DNA, followed by passage and rejoining.</text>
        <dbReference type="EC" id="5.6.2.1"/>
    </reaction>
</comment>
<accession>A0A832V1V8</accession>
<dbReference type="GO" id="GO:0006281">
    <property type="term" value="P:DNA repair"/>
    <property type="evidence" value="ECO:0007669"/>
    <property type="project" value="TreeGrafter"/>
</dbReference>
<evidence type="ECO:0000256" key="4">
    <source>
        <dbReference type="ARBA" id="ARBA00022771"/>
    </source>
</evidence>
<dbReference type="GO" id="GO:0003677">
    <property type="term" value="F:DNA binding"/>
    <property type="evidence" value="ECO:0007669"/>
    <property type="project" value="UniProtKB-KW"/>
</dbReference>
<evidence type="ECO:0000313" key="14">
    <source>
        <dbReference type="Proteomes" id="UP000604391"/>
    </source>
</evidence>
<keyword evidence="9 10" id="KW-0413">Isomerase</keyword>
<comment type="similarity">
    <text evidence="2 10">Belongs to the type IA topoisomerase family.</text>
</comment>
<dbReference type="InterPro" id="IPR013825">
    <property type="entry name" value="Topo_IA_cen_sub2"/>
</dbReference>